<protein>
    <submittedName>
        <fullName evidence="2">Uncharacterized protein</fullName>
    </submittedName>
</protein>
<reference evidence="2 3" key="1">
    <citation type="submission" date="2009-07" db="EMBL/GenBank/DDBJ databases">
        <authorList>
            <person name="Madupu R."/>
            <person name="Sebastian Y."/>
            <person name="Durkin A.S."/>
            <person name="Torralba M."/>
            <person name="Methe B."/>
            <person name="Sutton G.G."/>
            <person name="Strausberg R.L."/>
            <person name="Nelson K.E."/>
        </authorList>
    </citation>
    <scope>NUCLEOTIDE SEQUENCE [LARGE SCALE GENOMIC DNA]</scope>
    <source>
        <strain evidence="2 3">RM3268</strain>
    </source>
</reference>
<dbReference type="STRING" id="824.CGRAC_1971"/>
<proteinExistence type="predicted"/>
<keyword evidence="3" id="KW-1185">Reference proteome</keyword>
<dbReference type="RefSeq" id="WP_005870805.1">
    <property type="nucleotide sequence ID" value="NZ_ACYG01000022.1"/>
</dbReference>
<dbReference type="Proteomes" id="UP000005709">
    <property type="component" value="Unassembled WGS sequence"/>
</dbReference>
<organism evidence="2 3">
    <name type="scientific">Campylobacter gracilis RM3268</name>
    <dbReference type="NCBI Taxonomy" id="553220"/>
    <lineage>
        <taxon>Bacteria</taxon>
        <taxon>Pseudomonadati</taxon>
        <taxon>Campylobacterota</taxon>
        <taxon>Epsilonproteobacteria</taxon>
        <taxon>Campylobacterales</taxon>
        <taxon>Campylobacteraceae</taxon>
        <taxon>Campylobacter</taxon>
    </lineage>
</organism>
<feature type="region of interest" description="Disordered" evidence="1">
    <location>
        <begin position="6"/>
        <end position="38"/>
    </location>
</feature>
<evidence type="ECO:0000313" key="3">
    <source>
        <dbReference type="Proteomes" id="UP000005709"/>
    </source>
</evidence>
<dbReference type="AlphaFoldDB" id="C8PGY0"/>
<dbReference type="eggNOG" id="ENOG5031AGG">
    <property type="taxonomic scope" value="Bacteria"/>
</dbReference>
<evidence type="ECO:0000313" key="2">
    <source>
        <dbReference type="EMBL" id="EEV17801.1"/>
    </source>
</evidence>
<accession>C8PGY0</accession>
<dbReference type="OrthoDB" id="5358202at2"/>
<evidence type="ECO:0000256" key="1">
    <source>
        <dbReference type="SAM" id="MobiDB-lite"/>
    </source>
</evidence>
<dbReference type="EMBL" id="ACYG01000022">
    <property type="protein sequence ID" value="EEV17801.1"/>
    <property type="molecule type" value="Genomic_DNA"/>
</dbReference>
<sequence>MIKILRNLNNAGKPKQAVKKSRTTPQSNAYDDETGKLNSKNSLNSSKFNATCFAHAESKKFSGKFKKFSIGKSGVLNHNVSKSCVAKSAQKDGANRNLTARAFYDTDLVQNNFFCAKRSAEKSALLRDTAASKRDIATRKKRQKADLRRDNELIDNEILNAEAFNKKFFCGEIFGFDANGREIVPEALRDYNAASRARAMLALYNFNVNADDRIPPANLKGASQFRAAFLNFIASELGRGARKIYRFKPAVKFCAADNAIIFAYLRGMQLPIFAAKPAYKLTRAIVSLRSGLLLNGDDAFCNFVFCKIALRNAGAQLQLVGKSGELIVVRKSGFSLGVVTSFKKILPQNPAIYDNDIKKALELCRGANLDAVYLVYPKNENFNRHVEIKSECFKGNFIMKLVPYKLTDKIY</sequence>
<name>C8PGY0_9BACT</name>
<gene>
    <name evidence="2" type="ORF">CAMGR0001_2168</name>
</gene>
<comment type="caution">
    <text evidence="2">The sequence shown here is derived from an EMBL/GenBank/DDBJ whole genome shotgun (WGS) entry which is preliminary data.</text>
</comment>